<dbReference type="PANTHER" id="PTHR45913">
    <property type="entry name" value="EPM2A-INTERACTING PROTEIN 1"/>
    <property type="match status" value="1"/>
</dbReference>
<evidence type="ECO:0000313" key="2">
    <source>
        <dbReference type="Proteomes" id="UP000235965"/>
    </source>
</evidence>
<evidence type="ECO:0000313" key="1">
    <source>
        <dbReference type="EMBL" id="PNF27480.1"/>
    </source>
</evidence>
<dbReference type="EMBL" id="NEVH01014840">
    <property type="protein sequence ID" value="PNF27480.1"/>
    <property type="molecule type" value="Genomic_DNA"/>
</dbReference>
<accession>A0A2J7QFW7</accession>
<gene>
    <name evidence="1" type="ORF">B7P43_G08243</name>
</gene>
<sequence>MTGDERKQKAEDLCKKLSGQQSIFKKVNSSQKAATHAGYVVAYNIAKSNKALSDGEFVKYCMLKVCDNLCPDKTKDFETVSLSRKTVTSRIEVIDKNILSQLESRIAQFKFCSITMDECTDINDTAQLLLFIRCVDKNFSITEELACMRSLKGTTTGITTDGAQSMTGTKSGFVGIFNQEYPENNVVFLHYVIHQDALRRSALDMKPVLDVIVKLVNAIRSRGLTHRQFREFLDSMQSEYSDLLYYSKVRWLSAGRVFERVWQLKDEIVSFFQEKQWFVECEILEDTVWLSDFAFFTDLLCHLNKLNVKMQGKNQFIDDIWGHIRSFKLQLVLFADQLAKNDLSHFPRLNSIAPVMKDKLRSYEDSLRRLRVEFERRFQNFSAIEKDLDVFSMPFNVDCETVKPDLQLELIELQCNTQLKQLFLNVPKLEF</sequence>
<evidence type="ECO:0008006" key="3">
    <source>
        <dbReference type="Google" id="ProtNLM"/>
    </source>
</evidence>
<protein>
    <recommendedName>
        <fullName evidence="3">DUF4371 domain-containing protein</fullName>
    </recommendedName>
</protein>
<dbReference type="AlphaFoldDB" id="A0A2J7QFW7"/>
<dbReference type="OrthoDB" id="1101576at2759"/>
<name>A0A2J7QFW7_9NEOP</name>
<dbReference type="PANTHER" id="PTHR45913:SF5">
    <property type="entry name" value="GENERAL TRANSCRIPTION FACTOR II-I REPEAT DOMAIN-CONTAINING PROTEIN 2A-LIKE PROTEIN"/>
    <property type="match status" value="1"/>
</dbReference>
<proteinExistence type="predicted"/>
<dbReference type="STRING" id="105785.A0A2J7QFW7"/>
<dbReference type="InParanoid" id="A0A2J7QFW7"/>
<organism evidence="1 2">
    <name type="scientific">Cryptotermes secundus</name>
    <dbReference type="NCBI Taxonomy" id="105785"/>
    <lineage>
        <taxon>Eukaryota</taxon>
        <taxon>Metazoa</taxon>
        <taxon>Ecdysozoa</taxon>
        <taxon>Arthropoda</taxon>
        <taxon>Hexapoda</taxon>
        <taxon>Insecta</taxon>
        <taxon>Pterygota</taxon>
        <taxon>Neoptera</taxon>
        <taxon>Polyneoptera</taxon>
        <taxon>Dictyoptera</taxon>
        <taxon>Blattodea</taxon>
        <taxon>Blattoidea</taxon>
        <taxon>Termitoidae</taxon>
        <taxon>Kalotermitidae</taxon>
        <taxon>Cryptotermitinae</taxon>
        <taxon>Cryptotermes</taxon>
    </lineage>
</organism>
<comment type="caution">
    <text evidence="1">The sequence shown here is derived from an EMBL/GenBank/DDBJ whole genome shotgun (WGS) entry which is preliminary data.</text>
</comment>
<reference evidence="1 2" key="1">
    <citation type="submission" date="2017-12" db="EMBL/GenBank/DDBJ databases">
        <title>Hemimetabolous genomes reveal molecular basis of termite eusociality.</title>
        <authorList>
            <person name="Harrison M.C."/>
            <person name="Jongepier E."/>
            <person name="Robertson H.M."/>
            <person name="Arning N."/>
            <person name="Bitard-Feildel T."/>
            <person name="Chao H."/>
            <person name="Childers C.P."/>
            <person name="Dinh H."/>
            <person name="Doddapaneni H."/>
            <person name="Dugan S."/>
            <person name="Gowin J."/>
            <person name="Greiner C."/>
            <person name="Han Y."/>
            <person name="Hu H."/>
            <person name="Hughes D.S.T."/>
            <person name="Huylmans A.-K."/>
            <person name="Kemena C."/>
            <person name="Kremer L.P.M."/>
            <person name="Lee S.L."/>
            <person name="Lopez-Ezquerra A."/>
            <person name="Mallet L."/>
            <person name="Monroy-Kuhn J.M."/>
            <person name="Moser A."/>
            <person name="Murali S.C."/>
            <person name="Muzny D.M."/>
            <person name="Otani S."/>
            <person name="Piulachs M.-D."/>
            <person name="Poelchau M."/>
            <person name="Qu J."/>
            <person name="Schaub F."/>
            <person name="Wada-Katsumata A."/>
            <person name="Worley K.C."/>
            <person name="Xie Q."/>
            <person name="Ylla G."/>
            <person name="Poulsen M."/>
            <person name="Gibbs R.A."/>
            <person name="Schal C."/>
            <person name="Richards S."/>
            <person name="Belles X."/>
            <person name="Korb J."/>
            <person name="Bornberg-Bauer E."/>
        </authorList>
    </citation>
    <scope>NUCLEOTIDE SEQUENCE [LARGE SCALE GENOMIC DNA]</scope>
    <source>
        <tissue evidence="1">Whole body</tissue>
    </source>
</reference>
<keyword evidence="2" id="KW-1185">Reference proteome</keyword>
<dbReference type="Proteomes" id="UP000235965">
    <property type="component" value="Unassembled WGS sequence"/>
</dbReference>